<feature type="transmembrane region" description="Helical" evidence="1">
    <location>
        <begin position="82"/>
        <end position="104"/>
    </location>
</feature>
<sequence>MERRGTVTKEEFVLLLAWLLGPPMLVGSFFLVWALRRGGRRALGREVLAWFLLLALSALFAFGMVVVELGSLGYYLRARDAPFLWAPFAFLAVALALPVAVWWGRRAPPSTLPRPH</sequence>
<keyword evidence="1" id="KW-1133">Transmembrane helix</keyword>
<proteinExistence type="predicted"/>
<evidence type="ECO:0000313" key="2">
    <source>
        <dbReference type="EMBL" id="BCT93575.1"/>
    </source>
</evidence>
<dbReference type="EMBL" id="AP024545">
    <property type="protein sequence ID" value="BCT93575.1"/>
    <property type="molecule type" value="Genomic_DNA"/>
</dbReference>
<protein>
    <submittedName>
        <fullName evidence="2">Uncharacterized protein</fullName>
    </submittedName>
</protein>
<keyword evidence="1" id="KW-0812">Transmembrane</keyword>
<gene>
    <name evidence="2" type="ORF">LYSCAS_25990</name>
</gene>
<keyword evidence="3" id="KW-1185">Reference proteome</keyword>
<dbReference type="Proteomes" id="UP000681317">
    <property type="component" value="Chromosome"/>
</dbReference>
<evidence type="ECO:0000313" key="3">
    <source>
        <dbReference type="Proteomes" id="UP000681317"/>
    </source>
</evidence>
<accession>A0ABM7Q8G8</accession>
<name>A0ABM7Q8G8_9GAMM</name>
<reference evidence="2 3" key="1">
    <citation type="submission" date="2021-03" db="EMBL/GenBank/DDBJ databases">
        <title>Complete Genome Sequences of Two Lysobacter Strains Isolated from Sea Water (Lysobacter caseinilyticus) and Soil (Lysobacter helvus) in South Korea.</title>
        <authorList>
            <person name="Watanabe Y."/>
            <person name="Arakawa K."/>
        </authorList>
    </citation>
    <scope>NUCLEOTIDE SEQUENCE [LARGE SCALE GENOMIC DNA]</scope>
    <source>
        <strain evidence="2 3">KVB24</strain>
    </source>
</reference>
<feature type="transmembrane region" description="Helical" evidence="1">
    <location>
        <begin position="47"/>
        <end position="76"/>
    </location>
</feature>
<evidence type="ECO:0000256" key="1">
    <source>
        <dbReference type="SAM" id="Phobius"/>
    </source>
</evidence>
<organism evidence="2 3">
    <name type="scientific">Noviluteimonas caseinilytica</name>
    <dbReference type="NCBI Taxonomy" id="2675101"/>
    <lineage>
        <taxon>Bacteria</taxon>
        <taxon>Pseudomonadati</taxon>
        <taxon>Pseudomonadota</taxon>
        <taxon>Gammaproteobacteria</taxon>
        <taxon>Lysobacterales</taxon>
        <taxon>Lysobacteraceae</taxon>
        <taxon>Noviluteimonas</taxon>
    </lineage>
</organism>
<feature type="transmembrane region" description="Helical" evidence="1">
    <location>
        <begin position="12"/>
        <end position="35"/>
    </location>
</feature>
<keyword evidence="1" id="KW-0472">Membrane</keyword>